<evidence type="ECO:0000313" key="6">
    <source>
        <dbReference type="Proteomes" id="UP000476820"/>
    </source>
</evidence>
<comment type="caution">
    <text evidence="3">The sequence shown here is derived from an EMBL/GenBank/DDBJ whole genome shotgun (WGS) entry which is preliminary data.</text>
</comment>
<keyword evidence="1" id="KW-1133">Transmembrane helix</keyword>
<dbReference type="Gene3D" id="3.10.620.30">
    <property type="match status" value="1"/>
</dbReference>
<dbReference type="OrthoDB" id="1817605at2"/>
<dbReference type="PANTHER" id="PTHR33490">
    <property type="entry name" value="BLR5614 PROTEIN-RELATED"/>
    <property type="match status" value="1"/>
</dbReference>
<reference evidence="5 6" key="1">
    <citation type="submission" date="2019-04" db="EMBL/GenBank/DDBJ databases">
        <title>Genome sequencing of Clostridium botulinum Groups I-IV and Clostridium butyricum.</title>
        <authorList>
            <person name="Brunt J."/>
            <person name="Van Vliet A.H.M."/>
            <person name="Stringer S.C."/>
            <person name="Carter A.T."/>
            <person name="Peck M.W."/>
        </authorList>
    </citation>
    <scope>NUCLEOTIDE SEQUENCE [LARGE SCALE GENOMIC DNA]</scope>
    <source>
        <strain evidence="3 6">1605</strain>
        <strain evidence="4 5">CB-K-33E</strain>
    </source>
</reference>
<keyword evidence="1" id="KW-0812">Transmembrane</keyword>
<dbReference type="EMBL" id="SWOV01000024">
    <property type="protein sequence ID" value="NFF88207.1"/>
    <property type="molecule type" value="Genomic_DNA"/>
</dbReference>
<dbReference type="Pfam" id="PF01841">
    <property type="entry name" value="Transglut_core"/>
    <property type="match status" value="1"/>
</dbReference>
<dbReference type="PANTHER" id="PTHR33490:SF3">
    <property type="entry name" value="CONSERVED INTEGRAL MEMBRANE PROTEIN"/>
    <property type="match status" value="1"/>
</dbReference>
<dbReference type="InterPro" id="IPR002931">
    <property type="entry name" value="Transglutaminase-like"/>
</dbReference>
<dbReference type="RefSeq" id="WP_053342724.1">
    <property type="nucleotide sequence ID" value="NZ_LFPA01000005.1"/>
</dbReference>
<evidence type="ECO:0000256" key="1">
    <source>
        <dbReference type="SAM" id="Phobius"/>
    </source>
</evidence>
<evidence type="ECO:0000313" key="3">
    <source>
        <dbReference type="EMBL" id="NFF88207.1"/>
    </source>
</evidence>
<feature type="transmembrane region" description="Helical" evidence="1">
    <location>
        <begin position="6"/>
        <end position="27"/>
    </location>
</feature>
<dbReference type="Proteomes" id="UP000473681">
    <property type="component" value="Unassembled WGS sequence"/>
</dbReference>
<proteinExistence type="predicted"/>
<protein>
    <submittedName>
        <fullName evidence="3">Transglutaminase domain-containing protein</fullName>
    </submittedName>
</protein>
<feature type="transmembrane region" description="Helical" evidence="1">
    <location>
        <begin position="122"/>
        <end position="149"/>
    </location>
</feature>
<gene>
    <name evidence="3" type="ORF">FC774_10045</name>
    <name evidence="4" type="ORF">FDB51_15835</name>
</gene>
<organism evidence="3 6">
    <name type="scientific">Clostridium botulinum</name>
    <dbReference type="NCBI Taxonomy" id="1491"/>
    <lineage>
        <taxon>Bacteria</taxon>
        <taxon>Bacillati</taxon>
        <taxon>Bacillota</taxon>
        <taxon>Clostridia</taxon>
        <taxon>Eubacteriales</taxon>
        <taxon>Clostridiaceae</taxon>
        <taxon>Clostridium</taxon>
    </lineage>
</organism>
<feature type="transmembrane region" description="Helical" evidence="1">
    <location>
        <begin position="34"/>
        <end position="54"/>
    </location>
</feature>
<evidence type="ECO:0000313" key="4">
    <source>
        <dbReference type="EMBL" id="NFN36547.1"/>
    </source>
</evidence>
<dbReference type="Proteomes" id="UP000476820">
    <property type="component" value="Unassembled WGS sequence"/>
</dbReference>
<feature type="domain" description="Transglutaminase-like" evidence="2">
    <location>
        <begin position="267"/>
        <end position="329"/>
    </location>
</feature>
<dbReference type="SMART" id="SM00460">
    <property type="entry name" value="TGc"/>
    <property type="match status" value="1"/>
</dbReference>
<evidence type="ECO:0000259" key="2">
    <source>
        <dbReference type="SMART" id="SM00460"/>
    </source>
</evidence>
<sequence length="354" mass="40383">MEKILLYKIIIFSIIGISILFSIIKVLRSSNIDYVIAPIIDTIANILTFMFILLKYENVNNILSYFIKNILGDLYLTNGIIKIIGTIALFIIIKFIIKFIISIIQSTIFSGGKKVINESKTLLIIFSTIFAIARACIFILILFVPIIMFNSIPNNPYQINIFNDITAFNKVEDIIDKNKSKIINNGLIKDIASNRIIYYNGVTLDEGVKSNDVINEKARKIVSSSKNDREKAKKLYSWIGSNITYDYDKATRVLNSENVKNSGAICAYEERNGICFDYACLYVAMARATNLKVRLITGEAYNGDEYISHAWNEVYLSDENKWIKVDPTFYKAGNYFDCDNFDDIHKKDNIAGEW</sequence>
<dbReference type="EMBL" id="SWVK01000025">
    <property type="protein sequence ID" value="NFN36547.1"/>
    <property type="molecule type" value="Genomic_DNA"/>
</dbReference>
<evidence type="ECO:0000313" key="5">
    <source>
        <dbReference type="Proteomes" id="UP000473681"/>
    </source>
</evidence>
<accession>A0A0M1LST0</accession>
<feature type="transmembrane region" description="Helical" evidence="1">
    <location>
        <begin position="74"/>
        <end position="101"/>
    </location>
</feature>
<dbReference type="AlphaFoldDB" id="A0A0M1LST0"/>
<name>A0A0M1LST0_CLOBO</name>
<dbReference type="SUPFAM" id="SSF54001">
    <property type="entry name" value="Cysteine proteinases"/>
    <property type="match status" value="1"/>
</dbReference>
<dbReference type="InterPro" id="IPR038765">
    <property type="entry name" value="Papain-like_cys_pep_sf"/>
</dbReference>
<keyword evidence="1" id="KW-0472">Membrane</keyword>